<dbReference type="OrthoDB" id="154078at2"/>
<keyword evidence="1" id="KW-1133">Transmembrane helix</keyword>
<evidence type="ECO:0008006" key="4">
    <source>
        <dbReference type="Google" id="ProtNLM"/>
    </source>
</evidence>
<dbReference type="Proteomes" id="UP000317429">
    <property type="component" value="Chromosome"/>
</dbReference>
<dbReference type="InterPro" id="IPR032531">
    <property type="entry name" value="DUF4956"/>
</dbReference>
<organism evidence="2 3">
    <name type="scientific">Pirellulimonas nuda</name>
    <dbReference type="NCBI Taxonomy" id="2528009"/>
    <lineage>
        <taxon>Bacteria</taxon>
        <taxon>Pseudomonadati</taxon>
        <taxon>Planctomycetota</taxon>
        <taxon>Planctomycetia</taxon>
        <taxon>Pirellulales</taxon>
        <taxon>Lacipirellulaceae</taxon>
        <taxon>Pirellulimonas</taxon>
    </lineage>
</organism>
<dbReference type="EMBL" id="CP036291">
    <property type="protein sequence ID" value="QDU90338.1"/>
    <property type="molecule type" value="Genomic_DNA"/>
</dbReference>
<feature type="transmembrane region" description="Helical" evidence="1">
    <location>
        <begin position="68"/>
        <end position="85"/>
    </location>
</feature>
<accession>A0A518DFU6</accession>
<keyword evidence="1" id="KW-0812">Transmembrane</keyword>
<feature type="transmembrane region" description="Helical" evidence="1">
    <location>
        <begin position="17"/>
        <end position="37"/>
    </location>
</feature>
<name>A0A518DFU6_9BACT</name>
<proteinExistence type="predicted"/>
<evidence type="ECO:0000313" key="3">
    <source>
        <dbReference type="Proteomes" id="UP000317429"/>
    </source>
</evidence>
<reference evidence="2 3" key="1">
    <citation type="submission" date="2019-02" db="EMBL/GenBank/DDBJ databases">
        <title>Deep-cultivation of Planctomycetes and their phenomic and genomic characterization uncovers novel biology.</title>
        <authorList>
            <person name="Wiegand S."/>
            <person name="Jogler M."/>
            <person name="Boedeker C."/>
            <person name="Pinto D."/>
            <person name="Vollmers J."/>
            <person name="Rivas-Marin E."/>
            <person name="Kohn T."/>
            <person name="Peeters S.H."/>
            <person name="Heuer A."/>
            <person name="Rast P."/>
            <person name="Oberbeckmann S."/>
            <person name="Bunk B."/>
            <person name="Jeske O."/>
            <person name="Meyerdierks A."/>
            <person name="Storesund J.E."/>
            <person name="Kallscheuer N."/>
            <person name="Luecker S."/>
            <person name="Lage O.M."/>
            <person name="Pohl T."/>
            <person name="Merkel B.J."/>
            <person name="Hornburger P."/>
            <person name="Mueller R.-W."/>
            <person name="Bruemmer F."/>
            <person name="Labrenz M."/>
            <person name="Spormann A.M."/>
            <person name="Op den Camp H."/>
            <person name="Overmann J."/>
            <person name="Amann R."/>
            <person name="Jetten M.S.M."/>
            <person name="Mascher T."/>
            <person name="Medema M.H."/>
            <person name="Devos D.P."/>
            <person name="Kaster A.-K."/>
            <person name="Ovreas L."/>
            <person name="Rohde M."/>
            <person name="Galperin M.Y."/>
            <person name="Jogler C."/>
        </authorList>
    </citation>
    <scope>NUCLEOTIDE SEQUENCE [LARGE SCALE GENOMIC DNA]</scope>
    <source>
        <strain evidence="2 3">Pla175</strain>
    </source>
</reference>
<dbReference type="AlphaFoldDB" id="A0A518DFU6"/>
<protein>
    <recommendedName>
        <fullName evidence="4">DUF4956 domain-containing protein</fullName>
    </recommendedName>
</protein>
<evidence type="ECO:0000313" key="2">
    <source>
        <dbReference type="EMBL" id="QDU90338.1"/>
    </source>
</evidence>
<keyword evidence="3" id="KW-1185">Reference proteome</keyword>
<keyword evidence="1" id="KW-0472">Membrane</keyword>
<dbReference type="Pfam" id="PF16316">
    <property type="entry name" value="DUF4956"/>
    <property type="match status" value="1"/>
</dbReference>
<sequence length="219" mass="25034">MTEFLGVPLFDDDFYKLLARFGANLVVLTAIVQFCYFRSSRSKDYLFTYYTVSILVFFLCFTLKKFDLGLGMALGLFAIFGILRYRTDAIPIREMSYLFVVIGIAVINALSNSKMSYAELAFTNGAILAMTGLLESLPLLKQESREEVLYEKIDLVRPENHQQLIDDLQQRTGLVISRIELGKIDFLQDTVAITVYYYAHEQTGIATGEVDVSRRVRRR</sequence>
<evidence type="ECO:0000256" key="1">
    <source>
        <dbReference type="SAM" id="Phobius"/>
    </source>
</evidence>
<gene>
    <name evidence="2" type="ORF">Pla175_37420</name>
</gene>
<dbReference type="RefSeq" id="WP_145288617.1">
    <property type="nucleotide sequence ID" value="NZ_CP036291.1"/>
</dbReference>
<dbReference type="KEGG" id="pnd:Pla175_37420"/>
<feature type="transmembrane region" description="Helical" evidence="1">
    <location>
        <begin position="44"/>
        <end position="62"/>
    </location>
</feature>